<sequence length="91" mass="9976">MVADYEAGSGVQELASKYGIHRATVFSHLQRREVPRRRPGLNEQEQAEAVRLSREGMSMRAIGRQMGVDRKAVRAALVEAGIVLDEAACPA</sequence>
<name>A0ABX0SDG2_9ACTN</name>
<evidence type="ECO:0000313" key="1">
    <source>
        <dbReference type="EMBL" id="NIH56050.1"/>
    </source>
</evidence>
<gene>
    <name evidence="1" type="ORF">FB473_000695</name>
</gene>
<proteinExistence type="predicted"/>
<keyword evidence="2" id="KW-1185">Reference proteome</keyword>
<keyword evidence="1" id="KW-0238">DNA-binding</keyword>
<dbReference type="Gene3D" id="1.10.10.60">
    <property type="entry name" value="Homeodomain-like"/>
    <property type="match status" value="2"/>
</dbReference>
<organism evidence="1 2">
    <name type="scientific">Brooklawnia cerclae</name>
    <dbReference type="NCBI Taxonomy" id="349934"/>
    <lineage>
        <taxon>Bacteria</taxon>
        <taxon>Bacillati</taxon>
        <taxon>Actinomycetota</taxon>
        <taxon>Actinomycetes</taxon>
        <taxon>Propionibacteriales</taxon>
        <taxon>Propionibacteriaceae</taxon>
        <taxon>Brooklawnia</taxon>
    </lineage>
</organism>
<accession>A0ABX0SDG2</accession>
<reference evidence="1 2" key="1">
    <citation type="submission" date="2020-02" db="EMBL/GenBank/DDBJ databases">
        <title>Sequencing the genomes of 1000 actinobacteria strains.</title>
        <authorList>
            <person name="Klenk H.-P."/>
        </authorList>
    </citation>
    <scope>NUCLEOTIDE SEQUENCE [LARGE SCALE GENOMIC DNA]</scope>
    <source>
        <strain evidence="1 2">DSM 19609</strain>
    </source>
</reference>
<comment type="caution">
    <text evidence="1">The sequence shown here is derived from an EMBL/GenBank/DDBJ whole genome shotgun (WGS) entry which is preliminary data.</text>
</comment>
<dbReference type="GO" id="GO:0003677">
    <property type="term" value="F:DNA binding"/>
    <property type="evidence" value="ECO:0007669"/>
    <property type="project" value="UniProtKB-KW"/>
</dbReference>
<evidence type="ECO:0000313" key="2">
    <source>
        <dbReference type="Proteomes" id="UP000749311"/>
    </source>
</evidence>
<dbReference type="EMBL" id="JAAMOZ010000001">
    <property type="protein sequence ID" value="NIH56050.1"/>
    <property type="molecule type" value="Genomic_DNA"/>
</dbReference>
<dbReference type="RefSeq" id="WP_208390417.1">
    <property type="nucleotide sequence ID" value="NZ_BAAAOO010000002.1"/>
</dbReference>
<dbReference type="Proteomes" id="UP000749311">
    <property type="component" value="Unassembled WGS sequence"/>
</dbReference>
<protein>
    <submittedName>
        <fullName evidence="1">DNA-binding CsgD family transcriptional regulator</fullName>
    </submittedName>
</protein>